<proteinExistence type="predicted"/>
<accession>A0A7W5UFU0</accession>
<dbReference type="AlphaFoldDB" id="A0A7W5UFU0"/>
<name>A0A7W5UFU0_9BACT</name>
<comment type="caution">
    <text evidence="1">The sequence shown here is derived from an EMBL/GenBank/DDBJ whole genome shotgun (WGS) entry which is preliminary data.</text>
</comment>
<protein>
    <submittedName>
        <fullName evidence="1">Uncharacterized protein</fullName>
    </submittedName>
</protein>
<dbReference type="EMBL" id="JACICA010000001">
    <property type="protein sequence ID" value="MBB3701641.1"/>
    <property type="molecule type" value="Genomic_DNA"/>
</dbReference>
<evidence type="ECO:0000313" key="2">
    <source>
        <dbReference type="Proteomes" id="UP000541425"/>
    </source>
</evidence>
<sequence>MEIFQVFCILTVDIIKKNTVYIVRLFHTGLICLNSNIKTIKFLVSIAQEKDCMFDYEKEKFQ</sequence>
<evidence type="ECO:0000313" key="1">
    <source>
        <dbReference type="EMBL" id="MBB3701641.1"/>
    </source>
</evidence>
<reference evidence="1 2" key="1">
    <citation type="submission" date="2020-08" db="EMBL/GenBank/DDBJ databases">
        <title>Genomic Encyclopedia of Type Strains, Phase IV (KMG-IV): sequencing the most valuable type-strain genomes for metagenomic binning, comparative biology and taxonomic classification.</title>
        <authorList>
            <person name="Goeker M."/>
        </authorList>
    </citation>
    <scope>NUCLEOTIDE SEQUENCE [LARGE SCALE GENOMIC DNA]</scope>
    <source>
        <strain evidence="1 2">DSM 22548</strain>
    </source>
</reference>
<gene>
    <name evidence="1" type="ORF">FHS60_000083</name>
</gene>
<dbReference type="Proteomes" id="UP000541425">
    <property type="component" value="Unassembled WGS sequence"/>
</dbReference>
<organism evidence="1 2">
    <name type="scientific">Alloprevotella rava</name>
    <dbReference type="NCBI Taxonomy" id="671218"/>
    <lineage>
        <taxon>Bacteria</taxon>
        <taxon>Pseudomonadati</taxon>
        <taxon>Bacteroidota</taxon>
        <taxon>Bacteroidia</taxon>
        <taxon>Bacteroidales</taxon>
        <taxon>Prevotellaceae</taxon>
        <taxon>Alloprevotella</taxon>
    </lineage>
</organism>